<dbReference type="Proteomes" id="UP000076722">
    <property type="component" value="Unassembled WGS sequence"/>
</dbReference>
<feature type="compositionally biased region" description="Polar residues" evidence="1">
    <location>
        <begin position="11"/>
        <end position="22"/>
    </location>
</feature>
<name>A0A164NDC6_9AGAM</name>
<reference evidence="2 3" key="1">
    <citation type="journal article" date="2016" name="Mol. Biol. Evol.">
        <title>Comparative Genomics of Early-Diverging Mushroom-Forming Fungi Provides Insights into the Origins of Lignocellulose Decay Capabilities.</title>
        <authorList>
            <person name="Nagy L.G."/>
            <person name="Riley R."/>
            <person name="Tritt A."/>
            <person name="Adam C."/>
            <person name="Daum C."/>
            <person name="Floudas D."/>
            <person name="Sun H."/>
            <person name="Yadav J.S."/>
            <person name="Pangilinan J."/>
            <person name="Larsson K.H."/>
            <person name="Matsuura K."/>
            <person name="Barry K."/>
            <person name="Labutti K."/>
            <person name="Kuo R."/>
            <person name="Ohm R.A."/>
            <person name="Bhattacharya S.S."/>
            <person name="Shirouzu T."/>
            <person name="Yoshinaga Y."/>
            <person name="Martin F.M."/>
            <person name="Grigoriev I.V."/>
            <person name="Hibbett D.S."/>
        </authorList>
    </citation>
    <scope>NUCLEOTIDE SEQUENCE [LARGE SCALE GENOMIC DNA]</scope>
    <source>
        <strain evidence="2 3">HHB9708</strain>
    </source>
</reference>
<protein>
    <submittedName>
        <fullName evidence="2">Uncharacterized protein</fullName>
    </submittedName>
</protein>
<keyword evidence="3" id="KW-1185">Reference proteome</keyword>
<evidence type="ECO:0000313" key="3">
    <source>
        <dbReference type="Proteomes" id="UP000076722"/>
    </source>
</evidence>
<dbReference type="AlphaFoldDB" id="A0A164NDC6"/>
<proteinExistence type="predicted"/>
<sequence>MTSLIKVPIRSLNTTNKHSPQGMTRARARTSDPKPKVTRLSLCVYPIPKKGILPSAAAPLSQITLRLPNRYTSTQVFCSYFVICERAQATNPRNNNLLPLRPLESDIGSTSETARRTSPSSSRSLPCHLHTLSSKTIQSQTLKQTNRSTVHLMILTSY</sequence>
<dbReference type="EMBL" id="KV419447">
    <property type="protein sequence ID" value="KZS87598.1"/>
    <property type="molecule type" value="Genomic_DNA"/>
</dbReference>
<accession>A0A164NDC6</accession>
<feature type="region of interest" description="Disordered" evidence="1">
    <location>
        <begin position="93"/>
        <end position="125"/>
    </location>
</feature>
<feature type="region of interest" description="Disordered" evidence="1">
    <location>
        <begin position="10"/>
        <end position="33"/>
    </location>
</feature>
<organism evidence="2 3">
    <name type="scientific">Sistotremastrum niveocremeum HHB9708</name>
    <dbReference type="NCBI Taxonomy" id="1314777"/>
    <lineage>
        <taxon>Eukaryota</taxon>
        <taxon>Fungi</taxon>
        <taxon>Dikarya</taxon>
        <taxon>Basidiomycota</taxon>
        <taxon>Agaricomycotina</taxon>
        <taxon>Agaricomycetes</taxon>
        <taxon>Sistotremastrales</taxon>
        <taxon>Sistotremastraceae</taxon>
        <taxon>Sertulicium</taxon>
        <taxon>Sertulicium niveocremeum</taxon>
    </lineage>
</organism>
<gene>
    <name evidence="2" type="ORF">SISNIDRAFT_300210</name>
</gene>
<evidence type="ECO:0000313" key="2">
    <source>
        <dbReference type="EMBL" id="KZS87598.1"/>
    </source>
</evidence>
<evidence type="ECO:0000256" key="1">
    <source>
        <dbReference type="SAM" id="MobiDB-lite"/>
    </source>
</evidence>
<feature type="compositionally biased region" description="Low complexity" evidence="1">
    <location>
        <begin position="93"/>
        <end position="102"/>
    </location>
</feature>
<feature type="compositionally biased region" description="Low complexity" evidence="1">
    <location>
        <begin position="109"/>
        <end position="124"/>
    </location>
</feature>